<dbReference type="OrthoDB" id="5319015at2759"/>
<protein>
    <recommendedName>
        <fullName evidence="1">Mmc1 C-terminal domain-containing protein</fullName>
    </recommendedName>
</protein>
<sequence>MLLLLARPRWPTHSRFGALCLRQLTQNAAVSPASASLTRRLLATSTTAIQAPTKSSARFEFSKEQVRAALFELSNLKCANESRIQLALRCLEQDTAPIRVAVLGASVESPGSRRESMCAPARFLRVLLADPLVPAQRWEEELVNWCGREEAQGLLLRYSQTPIPLTISPNSPLATLWVPSPFLQSHNLEILLTSLPPSHPSEEDVYVPTLVAPIPASNYDLNQSPHRSTGMVMRYPVHKSIIFADGLGELFTTMGLISHLGMINEGLDNVQSVAWLPGIDKQVVQANMSHRLQLLDLEAVESAFDHFRSISPDTGAFQREYLASGLGELQNWVKSGTEARPHSLPGATRSLINSIMRPIASFFTHPPVAASFTMAGVNPQSPPSTVRTLPRNIDTIDSLTDAMRSFSTSSHQELKSSLDIAFASQMWNRGLAWYRLLLNLDDVAYLASYALSGRILPTTELEGWALAGRMWGAGFREFSECKSASAADYGLHTKAKVKPTASEEEIVRVIAAADSYTHFPSPTPTVPGPYKPVFPSFFHNARATVATALIPSLHSAATTHVLASASLLFTSFFTTTLLHLSEVPLYTSFTATAVGSILSMGYLQRKWEREKASFEHEVREVARQAVVSAERWGWGVLRNEIEKIAKVEGEKGTDGSEEGFDRNRAERVKKAVKQGLAVLEKLNGTRGQVE</sequence>
<evidence type="ECO:0000259" key="1">
    <source>
        <dbReference type="Pfam" id="PF23868"/>
    </source>
</evidence>
<dbReference type="EMBL" id="ML121582">
    <property type="protein sequence ID" value="RPB19897.1"/>
    <property type="molecule type" value="Genomic_DNA"/>
</dbReference>
<dbReference type="Pfam" id="PF23867">
    <property type="entry name" value="Mmc1_N"/>
    <property type="match status" value="1"/>
</dbReference>
<keyword evidence="3" id="KW-1185">Reference proteome</keyword>
<evidence type="ECO:0000313" key="2">
    <source>
        <dbReference type="EMBL" id="RPB19897.1"/>
    </source>
</evidence>
<evidence type="ECO:0000313" key="3">
    <source>
        <dbReference type="Proteomes" id="UP000267821"/>
    </source>
</evidence>
<organism evidence="2 3">
    <name type="scientific">Terfezia boudieri ATCC MYA-4762</name>
    <dbReference type="NCBI Taxonomy" id="1051890"/>
    <lineage>
        <taxon>Eukaryota</taxon>
        <taxon>Fungi</taxon>
        <taxon>Dikarya</taxon>
        <taxon>Ascomycota</taxon>
        <taxon>Pezizomycotina</taxon>
        <taxon>Pezizomycetes</taxon>
        <taxon>Pezizales</taxon>
        <taxon>Pezizaceae</taxon>
        <taxon>Terfezia</taxon>
    </lineage>
</organism>
<feature type="domain" description="Mmc1 C-terminal" evidence="1">
    <location>
        <begin position="401"/>
        <end position="623"/>
    </location>
</feature>
<dbReference type="Pfam" id="PF23868">
    <property type="entry name" value="Mmc1_C"/>
    <property type="match status" value="1"/>
</dbReference>
<dbReference type="InterPro" id="IPR056196">
    <property type="entry name" value="Mmc1_C"/>
</dbReference>
<dbReference type="STRING" id="1051890.A0A3N4LAF9"/>
<dbReference type="PANTHER" id="PTHR38644">
    <property type="entry name" value="EXPRESSED PROTEIN"/>
    <property type="match status" value="1"/>
</dbReference>
<reference evidence="2 3" key="1">
    <citation type="journal article" date="2018" name="Nat. Ecol. Evol.">
        <title>Pezizomycetes genomes reveal the molecular basis of ectomycorrhizal truffle lifestyle.</title>
        <authorList>
            <person name="Murat C."/>
            <person name="Payen T."/>
            <person name="Noel B."/>
            <person name="Kuo A."/>
            <person name="Morin E."/>
            <person name="Chen J."/>
            <person name="Kohler A."/>
            <person name="Krizsan K."/>
            <person name="Balestrini R."/>
            <person name="Da Silva C."/>
            <person name="Montanini B."/>
            <person name="Hainaut M."/>
            <person name="Levati E."/>
            <person name="Barry K.W."/>
            <person name="Belfiori B."/>
            <person name="Cichocki N."/>
            <person name="Clum A."/>
            <person name="Dockter R.B."/>
            <person name="Fauchery L."/>
            <person name="Guy J."/>
            <person name="Iotti M."/>
            <person name="Le Tacon F."/>
            <person name="Lindquist E.A."/>
            <person name="Lipzen A."/>
            <person name="Malagnac F."/>
            <person name="Mello A."/>
            <person name="Molinier V."/>
            <person name="Miyauchi S."/>
            <person name="Poulain J."/>
            <person name="Riccioni C."/>
            <person name="Rubini A."/>
            <person name="Sitrit Y."/>
            <person name="Splivallo R."/>
            <person name="Traeger S."/>
            <person name="Wang M."/>
            <person name="Zifcakova L."/>
            <person name="Wipf D."/>
            <person name="Zambonelli A."/>
            <person name="Paolocci F."/>
            <person name="Nowrousian M."/>
            <person name="Ottonello S."/>
            <person name="Baldrian P."/>
            <person name="Spatafora J.W."/>
            <person name="Henrissat B."/>
            <person name="Nagy L.G."/>
            <person name="Aury J.M."/>
            <person name="Wincker P."/>
            <person name="Grigoriev I.V."/>
            <person name="Bonfante P."/>
            <person name="Martin F.M."/>
        </authorList>
    </citation>
    <scope>NUCLEOTIDE SEQUENCE [LARGE SCALE GENOMIC DNA]</scope>
    <source>
        <strain evidence="2 3">ATCC MYA-4762</strain>
    </source>
</reference>
<accession>A0A3N4LAF9</accession>
<dbReference type="InParanoid" id="A0A3N4LAF9"/>
<dbReference type="PANTHER" id="PTHR38644:SF1">
    <property type="entry name" value="EXPRESSED PROTEIN"/>
    <property type="match status" value="1"/>
</dbReference>
<name>A0A3N4LAF9_9PEZI</name>
<gene>
    <name evidence="2" type="ORF">L211DRAFT_842313</name>
</gene>
<dbReference type="AlphaFoldDB" id="A0A3N4LAF9"/>
<proteinExistence type="predicted"/>
<dbReference type="Proteomes" id="UP000267821">
    <property type="component" value="Unassembled WGS sequence"/>
</dbReference>